<name>A0AA35L021_9SAUR</name>
<evidence type="ECO:0000313" key="2">
    <source>
        <dbReference type="Proteomes" id="UP001178461"/>
    </source>
</evidence>
<reference evidence="1" key="1">
    <citation type="submission" date="2022-12" db="EMBL/GenBank/DDBJ databases">
        <authorList>
            <person name="Alioto T."/>
            <person name="Alioto T."/>
            <person name="Gomez Garrido J."/>
        </authorList>
    </citation>
    <scope>NUCLEOTIDE SEQUENCE</scope>
</reference>
<dbReference type="AlphaFoldDB" id="A0AA35L021"/>
<gene>
    <name evidence="1" type="ORF">PODLI_1B018357</name>
</gene>
<accession>A0AA35L021</accession>
<evidence type="ECO:0000313" key="1">
    <source>
        <dbReference type="EMBL" id="CAI5786826.1"/>
    </source>
</evidence>
<dbReference type="Proteomes" id="UP001178461">
    <property type="component" value="Chromosome 11"/>
</dbReference>
<sequence length="109" mass="12753">MFEWNEVIIEDIPYFVFGLQSLLFHYLEVLQKNVRKLKVGLFKWCSPQAREIRRDHSGGVIPIFVPIPSTDSVFPLEPVCILHSSEMLFRQSQLCTWSRVCFWGSICAF</sequence>
<organism evidence="1 2">
    <name type="scientific">Podarcis lilfordi</name>
    <name type="common">Lilford's wall lizard</name>
    <dbReference type="NCBI Taxonomy" id="74358"/>
    <lineage>
        <taxon>Eukaryota</taxon>
        <taxon>Metazoa</taxon>
        <taxon>Chordata</taxon>
        <taxon>Craniata</taxon>
        <taxon>Vertebrata</taxon>
        <taxon>Euteleostomi</taxon>
        <taxon>Lepidosauria</taxon>
        <taxon>Squamata</taxon>
        <taxon>Bifurcata</taxon>
        <taxon>Unidentata</taxon>
        <taxon>Episquamata</taxon>
        <taxon>Laterata</taxon>
        <taxon>Lacertibaenia</taxon>
        <taxon>Lacertidae</taxon>
        <taxon>Podarcis</taxon>
    </lineage>
</organism>
<protein>
    <submittedName>
        <fullName evidence="1">Uncharacterized protein</fullName>
    </submittedName>
</protein>
<keyword evidence="2" id="KW-1185">Reference proteome</keyword>
<proteinExistence type="predicted"/>
<dbReference type="EMBL" id="OX395136">
    <property type="protein sequence ID" value="CAI5786826.1"/>
    <property type="molecule type" value="Genomic_DNA"/>
</dbReference>